<keyword evidence="2 5" id="KW-0808">Transferase</keyword>
<evidence type="ECO:0000313" key="6">
    <source>
        <dbReference type="Proteomes" id="UP000234881"/>
    </source>
</evidence>
<accession>A0A2N5XTN4</accession>
<evidence type="ECO:0000256" key="4">
    <source>
        <dbReference type="ARBA" id="ARBA00022833"/>
    </source>
</evidence>
<gene>
    <name evidence="5" type="ORF">C0081_07615</name>
</gene>
<comment type="caution">
    <text evidence="5">The sequence shown here is derived from an EMBL/GenBank/DDBJ whole genome shotgun (WGS) entry which is preliminary data.</text>
</comment>
<dbReference type="PANTHER" id="PTHR37418:SF2">
    <property type="entry name" value="3-KETO-5-AMINOHEXANOATE CLEAVAGE ENZYME"/>
    <property type="match status" value="1"/>
</dbReference>
<comment type="cofactor">
    <cofactor evidence="1">
        <name>Zn(2+)</name>
        <dbReference type="ChEBI" id="CHEBI:29105"/>
    </cofactor>
</comment>
<dbReference type="InterPro" id="IPR013785">
    <property type="entry name" value="Aldolase_TIM"/>
</dbReference>
<keyword evidence="6" id="KW-1185">Reference proteome</keyword>
<keyword evidence="3" id="KW-0479">Metal-binding</keyword>
<dbReference type="OrthoDB" id="9805277at2"/>
<dbReference type="PANTHER" id="PTHR37418">
    <property type="entry name" value="3-KETO-5-AMINOHEXANOATE CLEAVAGE ENZYME-RELATED"/>
    <property type="match status" value="1"/>
</dbReference>
<organism evidence="5 6">
    <name type="scientific">Cohaesibacter celericrescens</name>
    <dbReference type="NCBI Taxonomy" id="2067669"/>
    <lineage>
        <taxon>Bacteria</taxon>
        <taxon>Pseudomonadati</taxon>
        <taxon>Pseudomonadota</taxon>
        <taxon>Alphaproteobacteria</taxon>
        <taxon>Hyphomicrobiales</taxon>
        <taxon>Cohaesibacteraceae</taxon>
    </lineage>
</organism>
<dbReference type="Proteomes" id="UP000234881">
    <property type="component" value="Unassembled WGS sequence"/>
</dbReference>
<evidence type="ECO:0000256" key="3">
    <source>
        <dbReference type="ARBA" id="ARBA00022723"/>
    </source>
</evidence>
<evidence type="ECO:0000313" key="5">
    <source>
        <dbReference type="EMBL" id="PLW77863.1"/>
    </source>
</evidence>
<dbReference type="Pfam" id="PF05853">
    <property type="entry name" value="BKACE"/>
    <property type="match status" value="1"/>
</dbReference>
<name>A0A2N5XTN4_9HYPH</name>
<dbReference type="GO" id="GO:0008483">
    <property type="term" value="F:transaminase activity"/>
    <property type="evidence" value="ECO:0007669"/>
    <property type="project" value="UniProtKB-KW"/>
</dbReference>
<dbReference type="GO" id="GO:0043720">
    <property type="term" value="F:3-keto-5-aminohexanoate cleavage activity"/>
    <property type="evidence" value="ECO:0007669"/>
    <property type="project" value="InterPro"/>
</dbReference>
<evidence type="ECO:0000256" key="1">
    <source>
        <dbReference type="ARBA" id="ARBA00001947"/>
    </source>
</evidence>
<keyword evidence="5" id="KW-0032">Aminotransferase</keyword>
<protein>
    <submittedName>
        <fullName evidence="5">Class III aminotransferase</fullName>
    </submittedName>
</protein>
<keyword evidence="4" id="KW-0862">Zinc</keyword>
<dbReference type="AlphaFoldDB" id="A0A2N5XTN4"/>
<evidence type="ECO:0000256" key="2">
    <source>
        <dbReference type="ARBA" id="ARBA00022679"/>
    </source>
</evidence>
<sequence>MPALPHIMVAPNGARKGKKDHPALPITIAETVETARVCSQAGADGLHAHVRDKDGKHCLDAGLYRELLAELKIATPDIYIQITTESVGQYSPAQQRSVVQDVTPAAVSISIREMLGDGEIPEIKRFYQEQEEKGVAVQHILYDTQDVDLITKLCSDGTLPSSRLDLLFVLGRYTTGQTSSPDALHPFLQSLHALETAVGIKADWACCAFGNQETDCLLHAMQRGGKARIGFENNVYHADGSRARDNAERVTALIKSRAAMG</sequence>
<dbReference type="Gene3D" id="3.20.20.70">
    <property type="entry name" value="Aldolase class I"/>
    <property type="match status" value="1"/>
</dbReference>
<dbReference type="InterPro" id="IPR008567">
    <property type="entry name" value="BKACE"/>
</dbReference>
<dbReference type="GO" id="GO:0046872">
    <property type="term" value="F:metal ion binding"/>
    <property type="evidence" value="ECO:0007669"/>
    <property type="project" value="UniProtKB-KW"/>
</dbReference>
<dbReference type="EMBL" id="PKUQ01000014">
    <property type="protein sequence ID" value="PLW77863.1"/>
    <property type="molecule type" value="Genomic_DNA"/>
</dbReference>
<proteinExistence type="predicted"/>
<reference evidence="5 6" key="1">
    <citation type="submission" date="2018-01" db="EMBL/GenBank/DDBJ databases">
        <title>The draft genome sequence of Cohaesibacter sp. H1304.</title>
        <authorList>
            <person name="Wang N.-N."/>
            <person name="Du Z.-J."/>
        </authorList>
    </citation>
    <scope>NUCLEOTIDE SEQUENCE [LARGE SCALE GENOMIC DNA]</scope>
    <source>
        <strain evidence="5 6">H1304</strain>
    </source>
</reference>